<comment type="caution">
    <text evidence="1">The sequence shown here is derived from an EMBL/GenBank/DDBJ whole genome shotgun (WGS) entry which is preliminary data.</text>
</comment>
<evidence type="ECO:0000313" key="2">
    <source>
        <dbReference type="Proteomes" id="UP000237811"/>
    </source>
</evidence>
<protein>
    <recommendedName>
        <fullName evidence="3">Bacteriophage protein</fullName>
    </recommendedName>
</protein>
<sequence length="132" mass="14576">MTTRNLTAAAAQADQADYFTRVNWHIKAATDRARQAKADIDSVLAEAKAKLEGVRGREGEQRLAAQRIQRLEVIAAAADQHLKEIDAHAQKYATSLSPDNAPISHDEAKGFWMDAVRISLQVSMLHEDAREA</sequence>
<dbReference type="AlphaFoldDB" id="A0AB37B6G4"/>
<accession>A0AB37B6G4</accession>
<reference evidence="1 2" key="1">
    <citation type="submission" date="2018-03" db="EMBL/GenBank/DDBJ databases">
        <authorList>
            <person name="Nguyen K."/>
            <person name="Fouts D."/>
            <person name="Sutton G."/>
        </authorList>
    </citation>
    <scope>NUCLEOTIDE SEQUENCE [LARGE SCALE GENOMIC DNA]</scope>
    <source>
        <strain evidence="1 2">AU14328</strain>
    </source>
</reference>
<gene>
    <name evidence="1" type="ORF">C6P99_01030</name>
</gene>
<dbReference type="Proteomes" id="UP000237811">
    <property type="component" value="Unassembled WGS sequence"/>
</dbReference>
<proteinExistence type="predicted"/>
<name>A0AB37B6G4_9BURK</name>
<evidence type="ECO:0008006" key="3">
    <source>
        <dbReference type="Google" id="ProtNLM"/>
    </source>
</evidence>
<evidence type="ECO:0000313" key="1">
    <source>
        <dbReference type="EMBL" id="PRE55981.1"/>
    </source>
</evidence>
<dbReference type="EMBL" id="PVFR01000005">
    <property type="protein sequence ID" value="PRE55981.1"/>
    <property type="molecule type" value="Genomic_DNA"/>
</dbReference>
<organism evidence="1 2">
    <name type="scientific">Burkholderia multivorans</name>
    <dbReference type="NCBI Taxonomy" id="87883"/>
    <lineage>
        <taxon>Bacteria</taxon>
        <taxon>Pseudomonadati</taxon>
        <taxon>Pseudomonadota</taxon>
        <taxon>Betaproteobacteria</taxon>
        <taxon>Burkholderiales</taxon>
        <taxon>Burkholderiaceae</taxon>
        <taxon>Burkholderia</taxon>
        <taxon>Burkholderia cepacia complex</taxon>
    </lineage>
</organism>